<keyword evidence="8" id="KW-0807">Transducer</keyword>
<dbReference type="InterPro" id="IPR003660">
    <property type="entry name" value="HAMP_dom"/>
</dbReference>
<accession>A0A5C1EAJ5</accession>
<dbReference type="Pfam" id="PF00015">
    <property type="entry name" value="MCPsignal"/>
    <property type="match status" value="1"/>
</dbReference>
<dbReference type="Gene3D" id="1.10.287.950">
    <property type="entry name" value="Methyl-accepting chemotaxis protein"/>
    <property type="match status" value="1"/>
</dbReference>
<evidence type="ECO:0000256" key="7">
    <source>
        <dbReference type="ARBA" id="ARBA00029447"/>
    </source>
</evidence>
<dbReference type="RefSeq" id="WP_187775201.1">
    <property type="nucleotide sequence ID" value="NZ_CP022579.1"/>
</dbReference>
<dbReference type="SMART" id="SM00304">
    <property type="entry name" value="HAMP"/>
    <property type="match status" value="1"/>
</dbReference>
<gene>
    <name evidence="12" type="primary">mcp</name>
    <name evidence="12" type="ORF">OTERR_17110</name>
</gene>
<keyword evidence="5 9" id="KW-1133">Transmembrane helix</keyword>
<dbReference type="GO" id="GO:0005886">
    <property type="term" value="C:plasma membrane"/>
    <property type="evidence" value="ECO:0007669"/>
    <property type="project" value="UniProtKB-SubCell"/>
</dbReference>
<dbReference type="PRINTS" id="PR00260">
    <property type="entry name" value="CHEMTRNSDUCR"/>
</dbReference>
<feature type="domain" description="HAMP" evidence="11">
    <location>
        <begin position="210"/>
        <end position="262"/>
    </location>
</feature>
<evidence type="ECO:0000259" key="10">
    <source>
        <dbReference type="PROSITE" id="PS50111"/>
    </source>
</evidence>
<comment type="similarity">
    <text evidence="7">Belongs to the methyl-accepting chemotaxis (MCP) protein family.</text>
</comment>
<dbReference type="InterPro" id="IPR051310">
    <property type="entry name" value="MCP_chemotaxis"/>
</dbReference>
<proteinExistence type="inferred from homology"/>
<dbReference type="GO" id="GO:0007165">
    <property type="term" value="P:signal transduction"/>
    <property type="evidence" value="ECO:0007669"/>
    <property type="project" value="UniProtKB-KW"/>
</dbReference>
<comment type="subcellular location">
    <subcellularLocation>
        <location evidence="1">Cell membrane</location>
        <topology evidence="1">Multi-pass membrane protein</topology>
    </subcellularLocation>
</comment>
<dbReference type="Gene3D" id="3.30.450.20">
    <property type="entry name" value="PAS domain"/>
    <property type="match status" value="1"/>
</dbReference>
<evidence type="ECO:0000256" key="9">
    <source>
        <dbReference type="SAM" id="Phobius"/>
    </source>
</evidence>
<evidence type="ECO:0000256" key="3">
    <source>
        <dbReference type="ARBA" id="ARBA00022500"/>
    </source>
</evidence>
<evidence type="ECO:0000256" key="1">
    <source>
        <dbReference type="ARBA" id="ARBA00004651"/>
    </source>
</evidence>
<keyword evidence="3" id="KW-0145">Chemotaxis</keyword>
<evidence type="ECO:0000259" key="11">
    <source>
        <dbReference type="PROSITE" id="PS50885"/>
    </source>
</evidence>
<organism evidence="12 13">
    <name type="scientific">Oryzomicrobium terrae</name>
    <dbReference type="NCBI Taxonomy" id="1735038"/>
    <lineage>
        <taxon>Bacteria</taxon>
        <taxon>Pseudomonadati</taxon>
        <taxon>Pseudomonadota</taxon>
        <taxon>Betaproteobacteria</taxon>
        <taxon>Rhodocyclales</taxon>
        <taxon>Rhodocyclaceae</taxon>
        <taxon>Oryzomicrobium</taxon>
    </lineage>
</organism>
<evidence type="ECO:0000256" key="8">
    <source>
        <dbReference type="PROSITE-ProRule" id="PRU00284"/>
    </source>
</evidence>
<dbReference type="GO" id="GO:0006935">
    <property type="term" value="P:chemotaxis"/>
    <property type="evidence" value="ECO:0007669"/>
    <property type="project" value="UniProtKB-KW"/>
</dbReference>
<dbReference type="SUPFAM" id="SSF58104">
    <property type="entry name" value="Methyl-accepting chemotaxis protein (MCP) signaling domain"/>
    <property type="match status" value="1"/>
</dbReference>
<feature type="transmembrane region" description="Helical" evidence="9">
    <location>
        <begin position="12"/>
        <end position="32"/>
    </location>
</feature>
<evidence type="ECO:0000256" key="4">
    <source>
        <dbReference type="ARBA" id="ARBA00022692"/>
    </source>
</evidence>
<dbReference type="GO" id="GO:0004888">
    <property type="term" value="F:transmembrane signaling receptor activity"/>
    <property type="evidence" value="ECO:0007669"/>
    <property type="project" value="InterPro"/>
</dbReference>
<dbReference type="InterPro" id="IPR033480">
    <property type="entry name" value="sCache_2"/>
</dbReference>
<dbReference type="InterPro" id="IPR004090">
    <property type="entry name" value="Chemotax_Me-accpt_rcpt"/>
</dbReference>
<dbReference type="InterPro" id="IPR004089">
    <property type="entry name" value="MCPsignal_dom"/>
</dbReference>
<keyword evidence="6 9" id="KW-0472">Membrane</keyword>
<dbReference type="PROSITE" id="PS50111">
    <property type="entry name" value="CHEMOTAXIS_TRANSDUC_2"/>
    <property type="match status" value="1"/>
</dbReference>
<dbReference type="PANTHER" id="PTHR43531:SF11">
    <property type="entry name" value="METHYL-ACCEPTING CHEMOTAXIS PROTEIN 3"/>
    <property type="match status" value="1"/>
</dbReference>
<dbReference type="CDD" id="cd06225">
    <property type="entry name" value="HAMP"/>
    <property type="match status" value="1"/>
</dbReference>
<protein>
    <submittedName>
        <fullName evidence="12">Methyl-accepting chemotaxis protein</fullName>
    </submittedName>
</protein>
<keyword evidence="2" id="KW-1003">Cell membrane</keyword>
<dbReference type="Pfam" id="PF00672">
    <property type="entry name" value="HAMP"/>
    <property type="match status" value="1"/>
</dbReference>
<dbReference type="EMBL" id="CP022579">
    <property type="protein sequence ID" value="QEL65187.1"/>
    <property type="molecule type" value="Genomic_DNA"/>
</dbReference>
<dbReference type="Pfam" id="PF17200">
    <property type="entry name" value="sCache_2"/>
    <property type="match status" value="1"/>
</dbReference>
<dbReference type="PANTHER" id="PTHR43531">
    <property type="entry name" value="PROTEIN ICFG"/>
    <property type="match status" value="1"/>
</dbReference>
<evidence type="ECO:0000256" key="5">
    <source>
        <dbReference type="ARBA" id="ARBA00022989"/>
    </source>
</evidence>
<keyword evidence="4 9" id="KW-0812">Transmembrane</keyword>
<feature type="transmembrane region" description="Helical" evidence="9">
    <location>
        <begin position="191"/>
        <end position="209"/>
    </location>
</feature>
<dbReference type="KEGG" id="otr:OTERR_17110"/>
<dbReference type="FunFam" id="1.10.287.950:FF:000001">
    <property type="entry name" value="Methyl-accepting chemotaxis sensory transducer"/>
    <property type="match status" value="1"/>
</dbReference>
<dbReference type="AlphaFoldDB" id="A0A5C1EAJ5"/>
<evidence type="ECO:0000256" key="2">
    <source>
        <dbReference type="ARBA" id="ARBA00022475"/>
    </source>
</evidence>
<evidence type="ECO:0000256" key="6">
    <source>
        <dbReference type="ARBA" id="ARBA00023136"/>
    </source>
</evidence>
<dbReference type="CDD" id="cd11386">
    <property type="entry name" value="MCP_signal"/>
    <property type="match status" value="1"/>
</dbReference>
<reference evidence="12 13" key="1">
    <citation type="submission" date="2017-07" db="EMBL/GenBank/DDBJ databases">
        <title>Complete genome sequence of Oryzomicrobium terrae TPP412.</title>
        <authorList>
            <person name="Chiu L.-W."/>
            <person name="Lo K.-J."/>
            <person name="Tsai Y.-M."/>
            <person name="Lin S.-S."/>
            <person name="Kuo C.-H."/>
            <person name="Liu C.-T."/>
        </authorList>
    </citation>
    <scope>NUCLEOTIDE SEQUENCE [LARGE SCALE GENOMIC DNA]</scope>
    <source>
        <strain evidence="12 13">TPP412</strain>
    </source>
</reference>
<name>A0A5C1EAJ5_9RHOO</name>
<dbReference type="PROSITE" id="PS50885">
    <property type="entry name" value="HAMP"/>
    <property type="match status" value="1"/>
</dbReference>
<evidence type="ECO:0000313" key="13">
    <source>
        <dbReference type="Proteomes" id="UP000323671"/>
    </source>
</evidence>
<dbReference type="Proteomes" id="UP000323671">
    <property type="component" value="Chromosome"/>
</dbReference>
<dbReference type="SMART" id="SM01049">
    <property type="entry name" value="Cache_2"/>
    <property type="match status" value="1"/>
</dbReference>
<evidence type="ECO:0000313" key="12">
    <source>
        <dbReference type="EMBL" id="QEL65187.1"/>
    </source>
</evidence>
<feature type="domain" description="Methyl-accepting transducer" evidence="10">
    <location>
        <begin position="267"/>
        <end position="482"/>
    </location>
</feature>
<keyword evidence="13" id="KW-1185">Reference proteome</keyword>
<dbReference type="SMART" id="SM00283">
    <property type="entry name" value="MA"/>
    <property type="match status" value="1"/>
</dbReference>
<sequence>MKNLKLGWKLTILVALAALGIVVSIVMGLVQLRDNLLEDRKLKTRHVVETVHGVVAHFHALQTSGALSEDEAKAAAIAAVRRLRYAGDEYFFLNDYAAASVMHPIKPELEGKNLSDAKDANGVHLFRVMSDVAKTKGDGFVGYVWPKPGSDVPVEKISYVKAFPAWGWVVGSGIYIDDVDKVFRENALSQGGVAAIVLLLLVALSWWVVRGILAPVKQVQSVLEALAEGDMTVHAQADGRDEIAQMLRSADKMINRNKAAMLEVRASAEALATASDQVSTTSHSLSQAASEQAASVDETTAAVEQMAGSIEQNKDNARATETIAVRAAEDAGAGGQAVRATVEAMQNIADKIGIVDEIAYQTNLLALNAAIEAARAGDAGRGFAVVASEVRKLAERSQKAAQEIGELAGSSVALAEKAGGLFGQMQPNIEKTAALVKEIVLASEEQATGAGQISTAISQVSQATQHNASASEELSATAQELHGQAVKLRETIGFFKLD</sequence>